<organism evidence="4 5">
    <name type="scientific">Eucalyptus globulus</name>
    <name type="common">Tasmanian blue gum</name>
    <dbReference type="NCBI Taxonomy" id="34317"/>
    <lineage>
        <taxon>Eukaryota</taxon>
        <taxon>Viridiplantae</taxon>
        <taxon>Streptophyta</taxon>
        <taxon>Embryophyta</taxon>
        <taxon>Tracheophyta</taxon>
        <taxon>Spermatophyta</taxon>
        <taxon>Magnoliopsida</taxon>
        <taxon>eudicotyledons</taxon>
        <taxon>Gunneridae</taxon>
        <taxon>Pentapetalae</taxon>
        <taxon>rosids</taxon>
        <taxon>malvids</taxon>
        <taxon>Myrtales</taxon>
        <taxon>Myrtaceae</taxon>
        <taxon>Myrtoideae</taxon>
        <taxon>Eucalypteae</taxon>
        <taxon>Eucalyptus</taxon>
    </lineage>
</organism>
<accession>A0ABD3L2D3</accession>
<comment type="caution">
    <text evidence="4">The sequence shown here is derived from an EMBL/GenBank/DDBJ whole genome shotgun (WGS) entry which is preliminary data.</text>
</comment>
<feature type="domain" description="LOB" evidence="3">
    <location>
        <begin position="6"/>
        <end position="107"/>
    </location>
</feature>
<keyword evidence="2" id="KW-0175">Coiled coil</keyword>
<protein>
    <recommendedName>
        <fullName evidence="3">LOB domain-containing protein</fullName>
    </recommendedName>
</protein>
<sequence>MPATSKACAPCRHQKKRCNGSCEVADLFPASWYDEFQNAQRHFGVSNMHGIIRTVDPEMRKQAAESILMEGNIRRRDPVHGCLGVARRLRWEIRCCEKQLEDANRRLSLLRQRDWELKRL</sequence>
<proteinExistence type="inferred from homology"/>
<dbReference type="EMBL" id="JBJKBG010000003">
    <property type="protein sequence ID" value="KAL3744749.1"/>
    <property type="molecule type" value="Genomic_DNA"/>
</dbReference>
<dbReference type="AlphaFoldDB" id="A0ABD3L2D3"/>
<evidence type="ECO:0000313" key="4">
    <source>
        <dbReference type="EMBL" id="KAL3744749.1"/>
    </source>
</evidence>
<dbReference type="PANTHER" id="PTHR31301:SF103">
    <property type="entry name" value="LOB DOMAIN-CONTAINING PROTEIN 5-RELATED"/>
    <property type="match status" value="1"/>
</dbReference>
<dbReference type="InterPro" id="IPR004883">
    <property type="entry name" value="LOB"/>
</dbReference>
<evidence type="ECO:0000256" key="2">
    <source>
        <dbReference type="SAM" id="Coils"/>
    </source>
</evidence>
<dbReference type="PANTHER" id="PTHR31301">
    <property type="entry name" value="LOB DOMAIN-CONTAINING PROTEIN 4-RELATED"/>
    <property type="match status" value="1"/>
</dbReference>
<evidence type="ECO:0000256" key="1">
    <source>
        <dbReference type="ARBA" id="ARBA00005474"/>
    </source>
</evidence>
<dbReference type="PROSITE" id="PS50891">
    <property type="entry name" value="LOB"/>
    <property type="match status" value="1"/>
</dbReference>
<feature type="coiled-coil region" evidence="2">
    <location>
        <begin position="86"/>
        <end position="113"/>
    </location>
</feature>
<dbReference type="Pfam" id="PF03195">
    <property type="entry name" value="LOB"/>
    <property type="match status" value="1"/>
</dbReference>
<evidence type="ECO:0000313" key="5">
    <source>
        <dbReference type="Proteomes" id="UP001634007"/>
    </source>
</evidence>
<evidence type="ECO:0000259" key="3">
    <source>
        <dbReference type="PROSITE" id="PS50891"/>
    </source>
</evidence>
<comment type="similarity">
    <text evidence="1">Belongs to the LOB domain-containing protein family.</text>
</comment>
<dbReference type="Proteomes" id="UP001634007">
    <property type="component" value="Unassembled WGS sequence"/>
</dbReference>
<name>A0ABD3L2D3_EUCGL</name>
<reference evidence="4 5" key="1">
    <citation type="submission" date="2024-11" db="EMBL/GenBank/DDBJ databases">
        <title>Chromosome-level genome assembly of Eucalyptus globulus Labill. provides insights into its genome evolution.</title>
        <authorList>
            <person name="Li X."/>
        </authorList>
    </citation>
    <scope>NUCLEOTIDE SEQUENCE [LARGE SCALE GENOMIC DNA]</scope>
    <source>
        <strain evidence="4">CL2024</strain>
        <tissue evidence="4">Fresh tender leaves</tissue>
    </source>
</reference>
<keyword evidence="5" id="KW-1185">Reference proteome</keyword>
<gene>
    <name evidence="4" type="ORF">ACJRO7_013937</name>
</gene>